<dbReference type="Pfam" id="PF00484">
    <property type="entry name" value="Pro_CA"/>
    <property type="match status" value="1"/>
</dbReference>
<dbReference type="EMBL" id="KV428011">
    <property type="protein sequence ID" value="KZT42773.1"/>
    <property type="molecule type" value="Genomic_DNA"/>
</dbReference>
<feature type="binding site" evidence="4">
    <location>
        <position position="93"/>
    </location>
    <ligand>
        <name>Zn(2+)</name>
        <dbReference type="ChEBI" id="CHEBI:29105"/>
    </ligand>
</feature>
<evidence type="ECO:0000313" key="6">
    <source>
        <dbReference type="EMBL" id="KZT42773.1"/>
    </source>
</evidence>
<dbReference type="AlphaFoldDB" id="A0A166HJ41"/>
<comment type="similarity">
    <text evidence="1 5">Belongs to the beta-class carbonic anhydrase family.</text>
</comment>
<reference evidence="6 7" key="1">
    <citation type="journal article" date="2016" name="Mol. Biol. Evol.">
        <title>Comparative Genomics of Early-Diverging Mushroom-Forming Fungi Provides Insights into the Origins of Lignocellulose Decay Capabilities.</title>
        <authorList>
            <person name="Nagy L.G."/>
            <person name="Riley R."/>
            <person name="Tritt A."/>
            <person name="Adam C."/>
            <person name="Daum C."/>
            <person name="Floudas D."/>
            <person name="Sun H."/>
            <person name="Yadav J.S."/>
            <person name="Pangilinan J."/>
            <person name="Larsson K.H."/>
            <person name="Matsuura K."/>
            <person name="Barry K."/>
            <person name="Labutti K."/>
            <person name="Kuo R."/>
            <person name="Ohm R.A."/>
            <person name="Bhattacharya S.S."/>
            <person name="Shirouzu T."/>
            <person name="Yoshinaga Y."/>
            <person name="Martin F.M."/>
            <person name="Grigoriev I.V."/>
            <person name="Hibbett D.S."/>
        </authorList>
    </citation>
    <scope>NUCLEOTIDE SEQUENCE [LARGE SCALE GENOMIC DNA]</scope>
    <source>
        <strain evidence="6 7">HHB10207 ss-3</strain>
    </source>
</reference>
<gene>
    <name evidence="6" type="ORF">SISSUDRAFT_1125341</name>
</gene>
<dbReference type="Proteomes" id="UP000076798">
    <property type="component" value="Unassembled WGS sequence"/>
</dbReference>
<protein>
    <recommendedName>
        <fullName evidence="5">Carbonic anhydrase</fullName>
        <ecNumber evidence="5">4.2.1.1</ecNumber>
    </recommendedName>
    <alternativeName>
        <fullName evidence="5">Carbonate dehydratase</fullName>
    </alternativeName>
</protein>
<evidence type="ECO:0000256" key="1">
    <source>
        <dbReference type="ARBA" id="ARBA00006217"/>
    </source>
</evidence>
<evidence type="ECO:0000256" key="4">
    <source>
        <dbReference type="PIRSR" id="PIRSR601765-1"/>
    </source>
</evidence>
<evidence type="ECO:0000256" key="5">
    <source>
        <dbReference type="RuleBase" id="RU003956"/>
    </source>
</evidence>
<dbReference type="PANTHER" id="PTHR43175">
    <property type="entry name" value="CARBONIC ANHYDRASE"/>
    <property type="match status" value="1"/>
</dbReference>
<dbReference type="GO" id="GO:0008270">
    <property type="term" value="F:zinc ion binding"/>
    <property type="evidence" value="ECO:0007669"/>
    <property type="project" value="UniProtKB-UniRule"/>
</dbReference>
<comment type="function">
    <text evidence="5">Reversible hydration of carbon dioxide.</text>
</comment>
<keyword evidence="3 4" id="KW-0862">Zinc</keyword>
<feature type="binding site" evidence="4">
    <location>
        <position position="38"/>
    </location>
    <ligand>
        <name>Zn(2+)</name>
        <dbReference type="ChEBI" id="CHEBI:29105"/>
    </ligand>
</feature>
<dbReference type="PANTHER" id="PTHR43175:SF3">
    <property type="entry name" value="CARBON DISULFIDE HYDROLASE"/>
    <property type="match status" value="1"/>
</dbReference>
<evidence type="ECO:0000256" key="2">
    <source>
        <dbReference type="ARBA" id="ARBA00022723"/>
    </source>
</evidence>
<name>A0A166HJ41_9AGAM</name>
<sequence length="168" mass="18406">MSAEHSTFPNANNKYVESFGSKGSLPLPPARKLAVVTCMDARIDPAASLGIHEGDAHIIRNAGGIAKDALRSIIISQRLLGTREIALFHHTDCGMLTFTTPQLQDQLKEAHPEHSTEISGIEFHPFGDLEAAVKSDVEFLKNHPLVLKETVITGWIYEVETGKVRQVV</sequence>
<dbReference type="CDD" id="cd03379">
    <property type="entry name" value="beta_CA_cladeD"/>
    <property type="match status" value="1"/>
</dbReference>
<dbReference type="EC" id="4.2.1.1" evidence="5"/>
<accession>A0A166HJ41</accession>
<comment type="catalytic activity">
    <reaction evidence="5">
        <text>hydrogencarbonate + H(+) = CO2 + H2O</text>
        <dbReference type="Rhea" id="RHEA:10748"/>
        <dbReference type="ChEBI" id="CHEBI:15377"/>
        <dbReference type="ChEBI" id="CHEBI:15378"/>
        <dbReference type="ChEBI" id="CHEBI:16526"/>
        <dbReference type="ChEBI" id="CHEBI:17544"/>
        <dbReference type="EC" id="4.2.1.1"/>
    </reaction>
</comment>
<keyword evidence="5" id="KW-0456">Lyase</keyword>
<keyword evidence="7" id="KW-1185">Reference proteome</keyword>
<dbReference type="InterPro" id="IPR036874">
    <property type="entry name" value="Carbonic_anhydrase_sf"/>
</dbReference>
<dbReference type="OrthoDB" id="10248475at2759"/>
<evidence type="ECO:0000256" key="3">
    <source>
        <dbReference type="ARBA" id="ARBA00022833"/>
    </source>
</evidence>
<dbReference type="SUPFAM" id="SSF53056">
    <property type="entry name" value="beta-carbonic anhydrase, cab"/>
    <property type="match status" value="1"/>
</dbReference>
<keyword evidence="2 4" id="KW-0479">Metal-binding</keyword>
<dbReference type="Gene3D" id="3.40.1050.10">
    <property type="entry name" value="Carbonic anhydrase"/>
    <property type="match status" value="1"/>
</dbReference>
<feature type="binding site" evidence="4">
    <location>
        <position position="90"/>
    </location>
    <ligand>
        <name>Zn(2+)</name>
        <dbReference type="ChEBI" id="CHEBI:29105"/>
    </ligand>
</feature>
<feature type="binding site" evidence="4">
    <location>
        <position position="40"/>
    </location>
    <ligand>
        <name>Zn(2+)</name>
        <dbReference type="ChEBI" id="CHEBI:29105"/>
    </ligand>
</feature>
<dbReference type="GO" id="GO:0004089">
    <property type="term" value="F:carbonate dehydratase activity"/>
    <property type="evidence" value="ECO:0007669"/>
    <property type="project" value="UniProtKB-UniRule"/>
</dbReference>
<dbReference type="InterPro" id="IPR001765">
    <property type="entry name" value="Carbonic_anhydrase"/>
</dbReference>
<dbReference type="SMART" id="SM00947">
    <property type="entry name" value="Pro_CA"/>
    <property type="match status" value="1"/>
</dbReference>
<organism evidence="6 7">
    <name type="scientific">Sistotremastrum suecicum HHB10207 ss-3</name>
    <dbReference type="NCBI Taxonomy" id="1314776"/>
    <lineage>
        <taxon>Eukaryota</taxon>
        <taxon>Fungi</taxon>
        <taxon>Dikarya</taxon>
        <taxon>Basidiomycota</taxon>
        <taxon>Agaricomycotina</taxon>
        <taxon>Agaricomycetes</taxon>
        <taxon>Sistotremastrales</taxon>
        <taxon>Sistotremastraceae</taxon>
        <taxon>Sistotremastrum</taxon>
    </lineage>
</organism>
<proteinExistence type="inferred from homology"/>
<comment type="cofactor">
    <cofactor evidence="4">
        <name>Zn(2+)</name>
        <dbReference type="ChEBI" id="CHEBI:29105"/>
    </cofactor>
    <text evidence="4">Binds 1 zinc ion per subunit.</text>
</comment>
<dbReference type="STRING" id="1314776.A0A166HJ41"/>
<evidence type="ECO:0000313" key="7">
    <source>
        <dbReference type="Proteomes" id="UP000076798"/>
    </source>
</evidence>